<dbReference type="Gene3D" id="1.10.520.20">
    <property type="entry name" value="N-terminal domain of the delta subunit of the F1F0-ATP synthase"/>
    <property type="match status" value="1"/>
</dbReference>
<reference evidence="9 10" key="1">
    <citation type="submission" date="2016-01" db="EMBL/GenBank/DDBJ databases">
        <title>Whole genome sequencing of Bhargavaea cecembensis T14.</title>
        <authorList>
            <person name="Hong K.W."/>
        </authorList>
    </citation>
    <scope>NUCLEOTIDE SEQUENCE [LARGE SCALE GENOMIC DNA]</scope>
    <source>
        <strain evidence="9 10">T14</strain>
    </source>
</reference>
<evidence type="ECO:0000313" key="10">
    <source>
        <dbReference type="Proteomes" id="UP000076490"/>
    </source>
</evidence>
<comment type="function">
    <text evidence="8">F(1)F(0) ATP synthase produces ATP from ADP in the presence of a proton or sodium gradient. F-type ATPases consist of two structural domains, F(1) containing the extramembraneous catalytic core and F(0) containing the membrane proton channel, linked together by a central stalk and a peripheral stalk. During catalysis, ATP synthesis in the catalytic domain of F(1) is coupled via a rotary mechanism of the central stalk subunits to proton translocation.</text>
</comment>
<dbReference type="HAMAP" id="MF_01416">
    <property type="entry name" value="ATP_synth_delta_bact"/>
    <property type="match status" value="1"/>
</dbReference>
<dbReference type="Pfam" id="PF00213">
    <property type="entry name" value="OSCP"/>
    <property type="match status" value="1"/>
</dbReference>
<dbReference type="EMBL" id="LQNT01000009">
    <property type="protein sequence ID" value="KZE38424.1"/>
    <property type="molecule type" value="Genomic_DNA"/>
</dbReference>
<dbReference type="GO" id="GO:0045259">
    <property type="term" value="C:proton-transporting ATP synthase complex"/>
    <property type="evidence" value="ECO:0007669"/>
    <property type="project" value="UniProtKB-KW"/>
</dbReference>
<evidence type="ECO:0000256" key="6">
    <source>
        <dbReference type="ARBA" id="ARBA00023196"/>
    </source>
</evidence>
<dbReference type="GO" id="GO:0005886">
    <property type="term" value="C:plasma membrane"/>
    <property type="evidence" value="ECO:0007669"/>
    <property type="project" value="UniProtKB-SubCell"/>
</dbReference>
<comment type="function">
    <text evidence="8">This protein is part of the stalk that links CF(0) to CF(1). It either transmits conformational changes from CF(0) to CF(1) or is implicated in proton conduction.</text>
</comment>
<dbReference type="PROSITE" id="PS00389">
    <property type="entry name" value="ATPASE_DELTA"/>
    <property type="match status" value="1"/>
</dbReference>
<dbReference type="NCBIfam" id="NF004403">
    <property type="entry name" value="PRK05758.2-4"/>
    <property type="match status" value="1"/>
</dbReference>
<dbReference type="InterPro" id="IPR020781">
    <property type="entry name" value="ATPase_OSCP/d_CS"/>
</dbReference>
<accession>A0A165H0P9</accession>
<evidence type="ECO:0000256" key="4">
    <source>
        <dbReference type="ARBA" id="ARBA00023065"/>
    </source>
</evidence>
<keyword evidence="7 8" id="KW-0066">ATP synthesis</keyword>
<evidence type="ECO:0000256" key="8">
    <source>
        <dbReference type="HAMAP-Rule" id="MF_01416"/>
    </source>
</evidence>
<dbReference type="NCBIfam" id="TIGR01145">
    <property type="entry name" value="ATP_synt_delta"/>
    <property type="match status" value="1"/>
</dbReference>
<proteinExistence type="inferred from homology"/>
<dbReference type="OrthoDB" id="9802471at2"/>
<comment type="similarity">
    <text evidence="8">Belongs to the ATPase delta chain family.</text>
</comment>
<gene>
    <name evidence="8" type="primary">atpH</name>
    <name evidence="9" type="ORF">AV656_05785</name>
</gene>
<keyword evidence="4 8" id="KW-0406">Ion transport</keyword>
<keyword evidence="8" id="KW-1003">Cell membrane</keyword>
<name>A0A165H0P9_9BACL</name>
<evidence type="ECO:0000256" key="3">
    <source>
        <dbReference type="ARBA" id="ARBA00022781"/>
    </source>
</evidence>
<dbReference type="PRINTS" id="PR00125">
    <property type="entry name" value="ATPASEDELTA"/>
</dbReference>
<evidence type="ECO:0000256" key="1">
    <source>
        <dbReference type="ARBA" id="ARBA00004370"/>
    </source>
</evidence>
<comment type="caution">
    <text evidence="9">The sequence shown here is derived from an EMBL/GenBank/DDBJ whole genome shotgun (WGS) entry which is preliminary data.</text>
</comment>
<comment type="subcellular location">
    <subcellularLocation>
        <location evidence="8">Cell membrane</location>
        <topology evidence="8">Peripheral membrane protein</topology>
    </subcellularLocation>
    <subcellularLocation>
        <location evidence="1">Membrane</location>
    </subcellularLocation>
</comment>
<dbReference type="RefSeq" id="WP_063179898.1">
    <property type="nucleotide sequence ID" value="NZ_LQNT01000009.1"/>
</dbReference>
<evidence type="ECO:0000256" key="2">
    <source>
        <dbReference type="ARBA" id="ARBA00022448"/>
    </source>
</evidence>
<keyword evidence="5 8" id="KW-0472">Membrane</keyword>
<dbReference type="InterPro" id="IPR000711">
    <property type="entry name" value="ATPase_OSCP/dsu"/>
</dbReference>
<organism evidence="9 10">
    <name type="scientific">Bhargavaea cecembensis</name>
    <dbReference type="NCBI Taxonomy" id="394098"/>
    <lineage>
        <taxon>Bacteria</taxon>
        <taxon>Bacillati</taxon>
        <taxon>Bacillota</taxon>
        <taxon>Bacilli</taxon>
        <taxon>Bacillales</taxon>
        <taxon>Caryophanaceae</taxon>
        <taxon>Bhargavaea</taxon>
    </lineage>
</organism>
<dbReference type="PANTHER" id="PTHR11910">
    <property type="entry name" value="ATP SYNTHASE DELTA CHAIN"/>
    <property type="match status" value="1"/>
</dbReference>
<evidence type="ECO:0000313" key="9">
    <source>
        <dbReference type="EMBL" id="KZE38424.1"/>
    </source>
</evidence>
<keyword evidence="6 8" id="KW-0139">CF(1)</keyword>
<keyword evidence="3 8" id="KW-0375">Hydrogen ion transport</keyword>
<evidence type="ECO:0000256" key="5">
    <source>
        <dbReference type="ARBA" id="ARBA00023136"/>
    </source>
</evidence>
<protein>
    <recommendedName>
        <fullName evidence="8">ATP synthase subunit delta</fullName>
    </recommendedName>
    <alternativeName>
        <fullName evidence="8">ATP synthase F(1) sector subunit delta</fullName>
    </alternativeName>
    <alternativeName>
        <fullName evidence="8">F-type ATPase subunit delta</fullName>
        <shortName evidence="8">F-ATPase subunit delta</shortName>
    </alternativeName>
</protein>
<dbReference type="GO" id="GO:0046933">
    <property type="term" value="F:proton-transporting ATP synthase activity, rotational mechanism"/>
    <property type="evidence" value="ECO:0007669"/>
    <property type="project" value="UniProtKB-UniRule"/>
</dbReference>
<evidence type="ECO:0000256" key="7">
    <source>
        <dbReference type="ARBA" id="ARBA00023310"/>
    </source>
</evidence>
<dbReference type="AlphaFoldDB" id="A0A165H0P9"/>
<dbReference type="InterPro" id="IPR026015">
    <property type="entry name" value="ATP_synth_OSCP/delta_N_sf"/>
</dbReference>
<dbReference type="Proteomes" id="UP000076490">
    <property type="component" value="Unassembled WGS sequence"/>
</dbReference>
<keyword evidence="2 8" id="KW-0813">Transport</keyword>
<sequence length="179" mass="19694">MSESTVAKRYALALFEVAREKGKTEVISAEMGEVRKVFAETRDLRTLLTSPKLSNREKKALLAKLFNGADQLTLNTLYVLSDAGRLSETVNVANDFISLVDEAAGIAEAKVYSTRPLSDTEQQELSAAFAGKVGKQSLRIVNIVDPSLIGGLRIRIGNRIYDNSLRTKLDHLKRDLVNA</sequence>
<dbReference type="SUPFAM" id="SSF47928">
    <property type="entry name" value="N-terminal domain of the delta subunit of the F1F0-ATP synthase"/>
    <property type="match status" value="1"/>
</dbReference>